<dbReference type="CDD" id="cd00063">
    <property type="entry name" value="FN3"/>
    <property type="match status" value="1"/>
</dbReference>
<dbReference type="InterPro" id="IPR059100">
    <property type="entry name" value="TSP3_bac"/>
</dbReference>
<dbReference type="InterPro" id="IPR013783">
    <property type="entry name" value="Ig-like_fold"/>
</dbReference>
<accession>A0A8B0SFX7</accession>
<feature type="region of interest" description="Disordered" evidence="5">
    <location>
        <begin position="766"/>
        <end position="785"/>
    </location>
</feature>
<feature type="domain" description="Fibronectin type-III" evidence="6">
    <location>
        <begin position="830"/>
        <end position="929"/>
    </location>
</feature>
<dbReference type="Pfam" id="PF17963">
    <property type="entry name" value="Big_9"/>
    <property type="match status" value="2"/>
</dbReference>
<evidence type="ECO:0000313" key="9">
    <source>
        <dbReference type="Proteomes" id="UP000664466"/>
    </source>
</evidence>
<evidence type="ECO:0000256" key="4">
    <source>
        <dbReference type="ARBA" id="ARBA00022837"/>
    </source>
</evidence>
<evidence type="ECO:0000256" key="3">
    <source>
        <dbReference type="ARBA" id="ARBA00022729"/>
    </source>
</evidence>
<evidence type="ECO:0000259" key="6">
    <source>
        <dbReference type="SMART" id="SM00060"/>
    </source>
</evidence>
<dbReference type="Gene3D" id="2.60.40.10">
    <property type="entry name" value="Immunoglobulins"/>
    <property type="match status" value="1"/>
</dbReference>
<reference evidence="7 9" key="1">
    <citation type="submission" date="2021-03" db="EMBL/GenBank/DDBJ databases">
        <title>Draft genome and methylome analysis of Thiotrix fructosivoruns ATCC 49748.</title>
        <authorList>
            <person name="Fomenkov A."/>
            <person name="Grabovich M.Y."/>
            <person name="Roberts R.J."/>
        </authorList>
    </citation>
    <scope>NUCLEOTIDE SEQUENCE [LARGE SCALE GENOMIC DNA]</scope>
    <source>
        <strain evidence="7 9">ATCC 49748</strain>
    </source>
</reference>
<dbReference type="Gene3D" id="2.60.120.200">
    <property type="match status" value="1"/>
</dbReference>
<dbReference type="Pfam" id="PF13385">
    <property type="entry name" value="Laminin_G_3"/>
    <property type="match status" value="1"/>
</dbReference>
<keyword evidence="9" id="KW-1185">Reference proteome</keyword>
<dbReference type="EMBL" id="JAFMPM010000008">
    <property type="protein sequence ID" value="MBO0614894.1"/>
    <property type="molecule type" value="Genomic_DNA"/>
</dbReference>
<evidence type="ECO:0000313" key="8">
    <source>
        <dbReference type="EMBL" id="QTX09705.1"/>
    </source>
</evidence>
<organism evidence="8">
    <name type="scientific">Thiothrix fructosivorans</name>
    <dbReference type="NCBI Taxonomy" id="111770"/>
    <lineage>
        <taxon>Bacteria</taxon>
        <taxon>Pseudomonadati</taxon>
        <taxon>Pseudomonadota</taxon>
        <taxon>Gammaproteobacteria</taxon>
        <taxon>Thiotrichales</taxon>
        <taxon>Thiotrichaceae</taxon>
        <taxon>Thiothrix</taxon>
    </lineage>
</organism>
<evidence type="ECO:0000256" key="1">
    <source>
        <dbReference type="ARBA" id="ARBA00004613"/>
    </source>
</evidence>
<reference evidence="8" key="2">
    <citation type="submission" date="2021-04" db="EMBL/GenBank/DDBJ databases">
        <title>Complete Genome and methylome analysis of Thiothrix fructosivorans ATCC 49748.</title>
        <authorList>
            <person name="Fomenkov A."/>
            <person name="Sun L."/>
            <person name="Vincze T."/>
            <person name="Grabovich M.Y."/>
            <person name="Roberts R.J."/>
        </authorList>
    </citation>
    <scope>NUCLEOTIDE SEQUENCE</scope>
    <source>
        <strain evidence="8">ATCC 49748</strain>
    </source>
</reference>
<dbReference type="Proteomes" id="UP000664466">
    <property type="component" value="Unassembled WGS sequence"/>
</dbReference>
<evidence type="ECO:0000256" key="2">
    <source>
        <dbReference type="ARBA" id="ARBA00022525"/>
    </source>
</evidence>
<dbReference type="InterPro" id="IPR013320">
    <property type="entry name" value="ConA-like_dom_sf"/>
</dbReference>
<gene>
    <name evidence="8" type="ORF">J1836_013910</name>
    <name evidence="7" type="ORF">J1836_18520</name>
</gene>
<sequence>MTSLSKGNGDYSMPWLAVLLVFVWLGVFNTVMAAENQPPSATGQALSTKEDTKKSITLSGKDPEKKKLTYAIVSQPSHGTLTLSGNKATYVPTKDYFSPAGLPDSFTFKVNDGLLDSAPATVALNVTPVNDKPIALGSSAIAVKNTVQEIVLSATDVENDVLSYIPAPKSKKGGVVVLKANNLVSYTPKKDYLGVDSFTFTVKDSQKAVSTAATITVNVEEVKCSLPDPKDENNNVIRNLTCEDKARLNYFGVRVDPWLHHQMNADFDQTGIILEEYSEEGVKRAIDINPIISQLQAFDSLINAKEADDDGKSFEKYGKLTMAFLKEAQTVINNSIYFEGVGDAKEAATRLNITVSFVEAMIDTAIKDSACVDFLEKRITKVGSCVTALSSALKLLQKTPGMEAVKFVDSQKMSTSIETFVNLMGVMGALYDYKEAFSSKERREATWGLAGSIVAVLRNSISLSYAGSERTEGIPANEAGYWMASALDNVATPFITIAKSCDGVSIETEELPKCFSTMAQEVGKQALRTTIAIMGNVQMIRAISDMNESLVTAAVLKEFLLAGAANHKAVYDKYGISYGNRSTFRSKTIMEYIQFGFLIKAIGKKEFGAEGMSFYTPALFWVVNKQAFSIEDVRSSVDYYYSRIVNETPVSFNSPDIFLFSSNDVRGEAAITVEFNAADIRVKRSSLVCFNEDSDHPSENPLKHLLYFGDTPTREFTLKFARTSSSWLRCNLYSATGIYLGSKSMPINIEGYDNDGDEMLDQWEIDKGFDPNNPADATEDKDNDGLTNLEEFQHNTNPKESDSDGDNFTDKQELDAGTDPLDGTKYPSTLTAPKNIRATSGDGSVTLSWDAVPNAESYRICLAGQHSGSEGTIKVCRPNVPWGDYSNWWDAVSSTTATLKTLPDGSTPLVNGTTYTFQVLAQAADGSKSPFSSEVSATPDEGVPSVVPSLKIRFDQASLDELGADFYGMHELINGRDGGAAVKFYGVNNRGHIRIPNRPEMKFTDAATFDMWVRIDSRIGMDGWGRTTEPSSMSLLAKSHDRDGVAMLTSMTPSIVNSWFQTFDQSWSNSNCQMVKDGSNVPLNTWFRITMVASSTEGTANYINKELMYTCPNARPSFARSNQQDLYIGKFRDYWYPLDGAMQDVNIYQQALTTEQVQALP</sequence>
<feature type="region of interest" description="Disordered" evidence="5">
    <location>
        <begin position="793"/>
        <end position="835"/>
    </location>
</feature>
<keyword evidence="4" id="KW-0106">Calcium</keyword>
<dbReference type="Gene3D" id="2.60.40.2810">
    <property type="match status" value="1"/>
</dbReference>
<dbReference type="InterPro" id="IPR003961">
    <property type="entry name" value="FN3_dom"/>
</dbReference>
<dbReference type="NCBIfam" id="NF012211">
    <property type="entry name" value="tand_rpt_95"/>
    <property type="match status" value="2"/>
</dbReference>
<dbReference type="SUPFAM" id="SSF49265">
    <property type="entry name" value="Fibronectin type III"/>
    <property type="match status" value="1"/>
</dbReference>
<dbReference type="Pfam" id="PF18884">
    <property type="entry name" value="TSP3_bac"/>
    <property type="match status" value="2"/>
</dbReference>
<feature type="region of interest" description="Disordered" evidence="5">
    <location>
        <begin position="38"/>
        <end position="59"/>
    </location>
</feature>
<feature type="compositionally biased region" description="Basic and acidic residues" evidence="5">
    <location>
        <begin position="793"/>
        <end position="814"/>
    </location>
</feature>
<dbReference type="SMART" id="SM00060">
    <property type="entry name" value="FN3"/>
    <property type="match status" value="1"/>
</dbReference>
<feature type="compositionally biased region" description="Polar residues" evidence="5">
    <location>
        <begin position="38"/>
        <end position="47"/>
    </location>
</feature>
<comment type="subcellular location">
    <subcellularLocation>
        <location evidence="1">Secreted</location>
    </subcellularLocation>
</comment>
<keyword evidence="3" id="KW-0732">Signal</keyword>
<dbReference type="AlphaFoldDB" id="A0A8B0SFX7"/>
<dbReference type="Gene3D" id="2.60.40.3440">
    <property type="match status" value="1"/>
</dbReference>
<name>A0A8B0SFX7_9GAMM</name>
<evidence type="ECO:0000256" key="5">
    <source>
        <dbReference type="SAM" id="MobiDB-lite"/>
    </source>
</evidence>
<dbReference type="RefSeq" id="WP_207252588.1">
    <property type="nucleotide sequence ID" value="NZ_JAFMPM010000008.1"/>
</dbReference>
<proteinExistence type="predicted"/>
<keyword evidence="2" id="KW-0964">Secreted</keyword>
<dbReference type="EMBL" id="CP072748">
    <property type="protein sequence ID" value="QTX09705.1"/>
    <property type="molecule type" value="Genomic_DNA"/>
</dbReference>
<dbReference type="InterPro" id="IPR036116">
    <property type="entry name" value="FN3_sf"/>
</dbReference>
<evidence type="ECO:0000313" key="7">
    <source>
        <dbReference type="EMBL" id="MBO0614894.1"/>
    </source>
</evidence>
<protein>
    <submittedName>
        <fullName evidence="8">Tandem-95 repeat protein</fullName>
    </submittedName>
</protein>
<dbReference type="SUPFAM" id="SSF49899">
    <property type="entry name" value="Concanavalin A-like lectins/glucanases"/>
    <property type="match status" value="1"/>
</dbReference>
<feature type="compositionally biased region" description="Polar residues" evidence="5">
    <location>
        <begin position="826"/>
        <end position="835"/>
    </location>
</feature>